<sequence length="126" mass="14545">MINSLVQEHHDRAELEPLKMQPSMLDAPDDLSDKAFELPNLQIFVLNRSFLVSVLTIRRPEADLSLTDSAIREWAARAPHFISTDLLPEAVVTDIRCRDLSWRHLTSAYIDIHRANFNGFHFPEYC</sequence>
<keyword evidence="2" id="KW-1185">Reference proteome</keyword>
<dbReference type="EMBL" id="UYRU01092696">
    <property type="protein sequence ID" value="VDN38241.1"/>
    <property type="molecule type" value="Genomic_DNA"/>
</dbReference>
<gene>
    <name evidence="1" type="ORF">DILT_LOCUS17562</name>
</gene>
<accession>A0A3P7P6G3</accession>
<dbReference type="AlphaFoldDB" id="A0A3P7P6G3"/>
<protein>
    <submittedName>
        <fullName evidence="1">Uncharacterized protein</fullName>
    </submittedName>
</protein>
<reference evidence="1 2" key="1">
    <citation type="submission" date="2018-11" db="EMBL/GenBank/DDBJ databases">
        <authorList>
            <consortium name="Pathogen Informatics"/>
        </authorList>
    </citation>
    <scope>NUCLEOTIDE SEQUENCE [LARGE SCALE GENOMIC DNA]</scope>
</reference>
<dbReference type="Proteomes" id="UP000281553">
    <property type="component" value="Unassembled WGS sequence"/>
</dbReference>
<name>A0A3P7P6G3_DIBLA</name>
<evidence type="ECO:0000313" key="1">
    <source>
        <dbReference type="EMBL" id="VDN38241.1"/>
    </source>
</evidence>
<organism evidence="1 2">
    <name type="scientific">Dibothriocephalus latus</name>
    <name type="common">Fish tapeworm</name>
    <name type="synonym">Diphyllobothrium latum</name>
    <dbReference type="NCBI Taxonomy" id="60516"/>
    <lineage>
        <taxon>Eukaryota</taxon>
        <taxon>Metazoa</taxon>
        <taxon>Spiralia</taxon>
        <taxon>Lophotrochozoa</taxon>
        <taxon>Platyhelminthes</taxon>
        <taxon>Cestoda</taxon>
        <taxon>Eucestoda</taxon>
        <taxon>Diphyllobothriidea</taxon>
        <taxon>Diphyllobothriidae</taxon>
        <taxon>Dibothriocephalus</taxon>
    </lineage>
</organism>
<evidence type="ECO:0000313" key="2">
    <source>
        <dbReference type="Proteomes" id="UP000281553"/>
    </source>
</evidence>
<proteinExistence type="predicted"/>